<evidence type="ECO:0000256" key="6">
    <source>
        <dbReference type="ARBA" id="ARBA00023242"/>
    </source>
</evidence>
<comment type="similarity">
    <text evidence="2">Belongs to the SYF2 family.</text>
</comment>
<comment type="caution">
    <text evidence="9">The sequence shown here is derived from an EMBL/GenBank/DDBJ whole genome shotgun (WGS) entry which is preliminary data.</text>
</comment>
<dbReference type="InterPro" id="IPR013260">
    <property type="entry name" value="mRNA_splic_SYF2"/>
</dbReference>
<dbReference type="GO" id="GO:0003755">
    <property type="term" value="F:peptidyl-prolyl cis-trans isomerase activity"/>
    <property type="evidence" value="ECO:0007669"/>
    <property type="project" value="InterPro"/>
</dbReference>
<dbReference type="InterPro" id="IPR029000">
    <property type="entry name" value="Cyclophilin-like_dom_sf"/>
</dbReference>
<dbReference type="EMBL" id="LVLB01000009">
    <property type="protein sequence ID" value="KYO00634.1"/>
    <property type="molecule type" value="Genomic_DNA"/>
</dbReference>
<feature type="region of interest" description="Disordered" evidence="7">
    <location>
        <begin position="330"/>
        <end position="362"/>
    </location>
</feature>
<dbReference type="Pfam" id="PF08231">
    <property type="entry name" value="SYF2"/>
    <property type="match status" value="1"/>
</dbReference>
<reference evidence="9 10" key="1">
    <citation type="journal article" date="2016" name="Nat. Commun.">
        <title>Genomes of cryptic chimpanzee Plasmodium species reveal key evolutionary events leading to human malaria.</title>
        <authorList>
            <person name="Sundararaman S.A."/>
            <person name="Plenderleith L.J."/>
            <person name="Liu W."/>
            <person name="Loy D.E."/>
            <person name="Learn G.H."/>
            <person name="Li Y."/>
            <person name="Shaw K.S."/>
            <person name="Ayouba A."/>
            <person name="Peeters M."/>
            <person name="Speede S."/>
            <person name="Shaw G.M."/>
            <person name="Bushman F.D."/>
            <person name="Brisson D."/>
            <person name="Rayner J.C."/>
            <person name="Sharp P.M."/>
            <person name="Hahn B.H."/>
        </authorList>
    </citation>
    <scope>NUCLEOTIDE SEQUENCE [LARGE SCALE GENOMIC DNA]</scope>
    <source>
        <strain evidence="9 10">SY75</strain>
    </source>
</reference>
<feature type="domain" description="PPIase cyclophilin-type" evidence="8">
    <location>
        <begin position="8"/>
        <end position="224"/>
    </location>
</feature>
<evidence type="ECO:0000256" key="5">
    <source>
        <dbReference type="ARBA" id="ARBA00023187"/>
    </source>
</evidence>
<evidence type="ECO:0000256" key="7">
    <source>
        <dbReference type="SAM" id="MobiDB-lite"/>
    </source>
</evidence>
<dbReference type="KEGG" id="pgab:PGSY75_0803000"/>
<dbReference type="RefSeq" id="XP_018642135.1">
    <property type="nucleotide sequence ID" value="XM_018785168.1"/>
</dbReference>
<comment type="subcellular location">
    <subcellularLocation>
        <location evidence="1">Nucleus</location>
    </subcellularLocation>
</comment>
<evidence type="ECO:0000256" key="4">
    <source>
        <dbReference type="ARBA" id="ARBA00022728"/>
    </source>
</evidence>
<feature type="compositionally biased region" description="Low complexity" evidence="7">
    <location>
        <begin position="342"/>
        <end position="356"/>
    </location>
</feature>
<keyword evidence="6" id="KW-0539">Nucleus</keyword>
<keyword evidence="5" id="KW-0508">mRNA splicing</keyword>
<keyword evidence="9" id="KW-0413">Isomerase</keyword>
<evidence type="ECO:0000313" key="10">
    <source>
        <dbReference type="Proteomes" id="UP000076004"/>
    </source>
</evidence>
<dbReference type="GO" id="GO:0000974">
    <property type="term" value="C:Prp19 complex"/>
    <property type="evidence" value="ECO:0007669"/>
    <property type="project" value="TreeGrafter"/>
</dbReference>
<dbReference type="InterPro" id="IPR002130">
    <property type="entry name" value="Cyclophilin-type_PPIase_dom"/>
</dbReference>
<evidence type="ECO:0000256" key="2">
    <source>
        <dbReference type="ARBA" id="ARBA00010028"/>
    </source>
</evidence>
<dbReference type="PANTHER" id="PTHR13264:SF5">
    <property type="entry name" value="PRE-MRNA-SPLICING FACTOR SYF2"/>
    <property type="match status" value="1"/>
</dbReference>
<accession>A0A151LN77</accession>
<organism evidence="9 10">
    <name type="scientific">Plasmodium gaboni</name>
    <dbReference type="NCBI Taxonomy" id="647221"/>
    <lineage>
        <taxon>Eukaryota</taxon>
        <taxon>Sar</taxon>
        <taxon>Alveolata</taxon>
        <taxon>Apicomplexa</taxon>
        <taxon>Aconoidasida</taxon>
        <taxon>Haemosporida</taxon>
        <taxon>Plasmodiidae</taxon>
        <taxon>Plasmodium</taxon>
        <taxon>Plasmodium (Laverania)</taxon>
    </lineage>
</organism>
<dbReference type="Gene3D" id="2.40.100.10">
    <property type="entry name" value="Cyclophilin-like"/>
    <property type="match status" value="1"/>
</dbReference>
<dbReference type="GO" id="GO:0071013">
    <property type="term" value="C:catalytic step 2 spliceosome"/>
    <property type="evidence" value="ECO:0007669"/>
    <property type="project" value="TreeGrafter"/>
</dbReference>
<dbReference type="PANTHER" id="PTHR13264">
    <property type="entry name" value="GCIP-INTERACTING PROTEIN P29"/>
    <property type="match status" value="1"/>
</dbReference>
<gene>
    <name evidence="9" type="ORF">PGSY75_0803000</name>
</gene>
<name>A0A151LN77_9APIC</name>
<keyword evidence="3" id="KW-0507">mRNA processing</keyword>
<evidence type="ECO:0000259" key="8">
    <source>
        <dbReference type="PROSITE" id="PS50072"/>
    </source>
</evidence>
<dbReference type="VEuPathDB" id="PlasmoDB:PGABG01_0803100"/>
<dbReference type="Pfam" id="PF00160">
    <property type="entry name" value="Pro_isomerase"/>
    <property type="match status" value="1"/>
</dbReference>
<dbReference type="GO" id="GO:0008380">
    <property type="term" value="P:RNA splicing"/>
    <property type="evidence" value="ECO:0007669"/>
    <property type="project" value="UniProtKB-KW"/>
</dbReference>
<dbReference type="GO" id="GO:0071014">
    <property type="term" value="C:post-mRNA release spliceosomal complex"/>
    <property type="evidence" value="ECO:0007669"/>
    <property type="project" value="TreeGrafter"/>
</dbReference>
<sequence length="693" mass="83147">MKKKKYVFLEFSINRITLGKVYFELFNDEEIKKSVNNFLNLCKGQDYHSIYSNEILSYKNCMIEKIKKGKCIKTGYLRNKININDNESYYNKNNINNNNNDDNYDNYDDCNSIDNIYNSLKNKMKKNKTNKYEKVECIYGNYYNKEYSKRKHTCAGLLTMIQIEDKKYSSIFKITLNKTYSYNNKNIIIGQVIKNMHILRAIEMLPTYNNGTPKVHLYISDCNEVNESFFKKEKISSRQMYINQMFEMSAKQSAQNDIANVDNNNDNNFIYEQHTYNHSYDDYTIKKKSYDNFNNEHINEKQRGIILLNKIFQQIDDHIKNDNNLMEKKKKNKNEKDDTLQNDDNLQNDYTLQNDDTLQNDNVKSDYFDKEQKDLQNYKSFKENDKNYNKNQKHLDCSMSQMYQLSSFHNHENHLNKQMTDRERKLLNIQMKINQSKMFNHMEIKKEKMHERIGLASTHRFDEYMKYKYEKNVNITDVHSKGVKQKGAQQETGSILDEQKEDIINTARGKTNNNTHIDGNNNNNNNIYDDDNNNTHIDDNNNTYDDGNNNYKRDKLYNISAFNVKKIMLKKNKKKDDTYQLDNDTNLYKKIKFNFSINRKIYDEKKKIYGSNFYNINLLNHENTKGNEYDKNKVVEFCKKQEELRSKISRKRKEKEGIFKNYINQRNKIYNKKLDRYFNKHTLEIRKQLENPS</sequence>
<evidence type="ECO:0000256" key="3">
    <source>
        <dbReference type="ARBA" id="ARBA00022664"/>
    </source>
</evidence>
<protein>
    <submittedName>
        <fullName evidence="9">Peptidyl-prolyl cis-trans isomerase</fullName>
    </submittedName>
</protein>
<dbReference type="PROSITE" id="PS50072">
    <property type="entry name" value="CSA_PPIASE_2"/>
    <property type="match status" value="1"/>
</dbReference>
<dbReference type="AlphaFoldDB" id="A0A151LN77"/>
<keyword evidence="4" id="KW-0747">Spliceosome</keyword>
<dbReference type="GO" id="GO:0006397">
    <property type="term" value="P:mRNA processing"/>
    <property type="evidence" value="ECO:0007669"/>
    <property type="project" value="UniProtKB-KW"/>
</dbReference>
<dbReference type="VEuPathDB" id="PlasmoDB:PGSY75_0803000"/>
<dbReference type="Proteomes" id="UP000076004">
    <property type="component" value="Chromosome 8"/>
</dbReference>
<dbReference type="GeneID" id="29775786"/>
<proteinExistence type="inferred from homology"/>
<evidence type="ECO:0000256" key="1">
    <source>
        <dbReference type="ARBA" id="ARBA00004123"/>
    </source>
</evidence>
<evidence type="ECO:0000313" key="9">
    <source>
        <dbReference type="EMBL" id="KYO00634.1"/>
    </source>
</evidence>
<dbReference type="SUPFAM" id="SSF50891">
    <property type="entry name" value="Cyclophilin-like"/>
    <property type="match status" value="1"/>
</dbReference>